<dbReference type="RefSeq" id="WP_064698162.1">
    <property type="nucleotide sequence ID" value="NZ_BDEO01000001.1"/>
</dbReference>
<keyword evidence="1" id="KW-0175">Coiled coil</keyword>
<keyword evidence="2" id="KW-0732">Signal</keyword>
<dbReference type="PIRSF" id="PIRSF028069">
    <property type="entry name" value="UCP028069"/>
    <property type="match status" value="1"/>
</dbReference>
<reference evidence="4" key="1">
    <citation type="submission" date="2016-11" db="EMBL/GenBank/DDBJ databases">
        <authorList>
            <person name="Varghese N."/>
            <person name="Submissions S."/>
        </authorList>
    </citation>
    <scope>NUCLEOTIDE SEQUENCE [LARGE SCALE GENOMIC DNA]</scope>
    <source>
        <strain evidence="4">ALO Sharm</strain>
    </source>
</reference>
<dbReference type="EMBL" id="FRAL01000001">
    <property type="protein sequence ID" value="SHJ92140.1"/>
    <property type="molecule type" value="Genomic_DNA"/>
</dbReference>
<feature type="signal peptide" evidence="2">
    <location>
        <begin position="1"/>
        <end position="25"/>
    </location>
</feature>
<dbReference type="Proteomes" id="UP000184248">
    <property type="component" value="Unassembled WGS sequence"/>
</dbReference>
<protein>
    <recommendedName>
        <fullName evidence="5">DUF3450 domain-containing protein</fullName>
    </recommendedName>
</protein>
<name>A0A1M6N8S9_9GAMM</name>
<evidence type="ECO:0000313" key="3">
    <source>
        <dbReference type="EMBL" id="SHJ92140.1"/>
    </source>
</evidence>
<organism evidence="3 4">
    <name type="scientific">Halomonas caseinilytica</name>
    <dbReference type="NCBI Taxonomy" id="438744"/>
    <lineage>
        <taxon>Bacteria</taxon>
        <taxon>Pseudomonadati</taxon>
        <taxon>Pseudomonadota</taxon>
        <taxon>Gammaproteobacteria</taxon>
        <taxon>Oceanospirillales</taxon>
        <taxon>Halomonadaceae</taxon>
        <taxon>Halomonas</taxon>
    </lineage>
</organism>
<feature type="coiled-coil region" evidence="1">
    <location>
        <begin position="26"/>
        <end position="74"/>
    </location>
</feature>
<dbReference type="AlphaFoldDB" id="A0A1M6N8S9"/>
<sequence>MQYRQPWLRWGLAGLALTLATSASAQSSLRDEALDAQRTQAELQERIDNADEAVREQLRELRQAREEARRLQSYNEELAPVVERQAETLEERRSGVETLTETREALPGLMRDMVERLRAWVERDMPFLRDERLARVTSLESTLSASDLSSAEKLERVLAAWRTELDYGRELDAWRGDLTGDTPREVDFLRVGRVGWYYLTPDGHSGGVWKAESGDWQPLDESALAEVRKGLRIVREQRAPEILDLPVSQPVEDAS</sequence>
<dbReference type="InterPro" id="IPR016866">
    <property type="entry name" value="UCP028069"/>
</dbReference>
<accession>A0A1M6N8S9</accession>
<evidence type="ECO:0008006" key="5">
    <source>
        <dbReference type="Google" id="ProtNLM"/>
    </source>
</evidence>
<evidence type="ECO:0000313" key="4">
    <source>
        <dbReference type="Proteomes" id="UP000184248"/>
    </source>
</evidence>
<proteinExistence type="predicted"/>
<keyword evidence="4" id="KW-1185">Reference proteome</keyword>
<feature type="chain" id="PRO_5009919686" description="DUF3450 domain-containing protein" evidence="2">
    <location>
        <begin position="26"/>
        <end position="255"/>
    </location>
</feature>
<dbReference type="Pfam" id="PF11932">
    <property type="entry name" value="DUF3450"/>
    <property type="match status" value="1"/>
</dbReference>
<dbReference type="OrthoDB" id="5880116at2"/>
<evidence type="ECO:0000256" key="1">
    <source>
        <dbReference type="SAM" id="Coils"/>
    </source>
</evidence>
<evidence type="ECO:0000256" key="2">
    <source>
        <dbReference type="SAM" id="SignalP"/>
    </source>
</evidence>
<gene>
    <name evidence="3" type="ORF">SAMN05192556_101323</name>
</gene>